<sequence length="158" mass="17546">MKKLSPGKAIYVVREYRAGKSSEQIAERLRVRQELVSAALREAGLLRGGGWSLTDAESAELLVLYNRGWSTPKIAWHFEVDPTTVRNHLLRAGMQMRPRSLPRIPAHEVPTVVGRYKEGETLEHLAAEFGLATGTLANILRRAGAVVRRSPSGREPEP</sequence>
<dbReference type="SUPFAM" id="SSF46894">
    <property type="entry name" value="C-terminal effector domain of the bipartite response regulators"/>
    <property type="match status" value="1"/>
</dbReference>
<protein>
    <submittedName>
        <fullName evidence="1">Uncharacterized protein</fullName>
    </submittedName>
</protein>
<comment type="caution">
    <text evidence="1">The sequence shown here is derived from an EMBL/GenBank/DDBJ whole genome shotgun (WGS) entry which is preliminary data.</text>
</comment>
<dbReference type="Gene3D" id="1.10.10.60">
    <property type="entry name" value="Homeodomain-like"/>
    <property type="match status" value="1"/>
</dbReference>
<evidence type="ECO:0000313" key="2">
    <source>
        <dbReference type="Proteomes" id="UP000318693"/>
    </source>
</evidence>
<proteinExistence type="predicted"/>
<dbReference type="Proteomes" id="UP000318693">
    <property type="component" value="Unassembled WGS sequence"/>
</dbReference>
<organism evidence="1 2">
    <name type="scientific">Georgenia yuyongxinii</name>
    <dbReference type="NCBI Taxonomy" id="2589797"/>
    <lineage>
        <taxon>Bacteria</taxon>
        <taxon>Bacillati</taxon>
        <taxon>Actinomycetota</taxon>
        <taxon>Actinomycetes</taxon>
        <taxon>Micrococcales</taxon>
        <taxon>Bogoriellaceae</taxon>
        <taxon>Georgenia</taxon>
    </lineage>
</organism>
<dbReference type="RefSeq" id="WP_143418136.1">
    <property type="nucleotide sequence ID" value="NZ_VJXR01000020.1"/>
</dbReference>
<gene>
    <name evidence="1" type="ORF">FJ693_08660</name>
</gene>
<keyword evidence="2" id="KW-1185">Reference proteome</keyword>
<evidence type="ECO:0000313" key="1">
    <source>
        <dbReference type="EMBL" id="TRW45594.1"/>
    </source>
</evidence>
<accession>A0A552WSA3</accession>
<dbReference type="GO" id="GO:0006355">
    <property type="term" value="P:regulation of DNA-templated transcription"/>
    <property type="evidence" value="ECO:0007669"/>
    <property type="project" value="InterPro"/>
</dbReference>
<name>A0A552WSA3_9MICO</name>
<dbReference type="AlphaFoldDB" id="A0A552WSA3"/>
<dbReference type="EMBL" id="VJXR01000020">
    <property type="protein sequence ID" value="TRW45594.1"/>
    <property type="molecule type" value="Genomic_DNA"/>
</dbReference>
<dbReference type="GO" id="GO:0003677">
    <property type="term" value="F:DNA binding"/>
    <property type="evidence" value="ECO:0007669"/>
    <property type="project" value="InterPro"/>
</dbReference>
<dbReference type="InterPro" id="IPR016032">
    <property type="entry name" value="Sig_transdc_resp-reg_C-effctor"/>
</dbReference>
<reference evidence="1 2" key="1">
    <citation type="submission" date="2019-07" db="EMBL/GenBank/DDBJ databases">
        <title>Georgenia wutianyii sp. nov. and Georgenia *** sp. nov. isolated from plateau pika (Ochotona curzoniae) in the Qinghai-Tibet plateau of China.</title>
        <authorList>
            <person name="Tian Z."/>
        </authorList>
    </citation>
    <scope>NUCLEOTIDE SEQUENCE [LARGE SCALE GENOMIC DNA]</scope>
    <source>
        <strain evidence="1 2">Z446</strain>
    </source>
</reference>